<dbReference type="Proteomes" id="UP000263098">
    <property type="component" value="Unassembled WGS sequence"/>
</dbReference>
<accession>A0A3D2SGY6</accession>
<gene>
    <name evidence="1" type="ORF">DHW31_07730</name>
</gene>
<proteinExistence type="predicted"/>
<dbReference type="EMBL" id="DPVG01000278">
    <property type="protein sequence ID" value="HCK24651.1"/>
    <property type="molecule type" value="Genomic_DNA"/>
</dbReference>
<organism evidence="1 2">
    <name type="scientific">Bacteroides graminisolvens</name>
    <dbReference type="NCBI Taxonomy" id="477666"/>
    <lineage>
        <taxon>Bacteria</taxon>
        <taxon>Pseudomonadati</taxon>
        <taxon>Bacteroidota</taxon>
        <taxon>Bacteroidia</taxon>
        <taxon>Bacteroidales</taxon>
        <taxon>Bacteroidaceae</taxon>
        <taxon>Bacteroides</taxon>
    </lineage>
</organism>
<dbReference type="AlphaFoldDB" id="A0A3D2SGY6"/>
<protein>
    <submittedName>
        <fullName evidence="1">SusD/RagB family nutrient-binding outer membrane lipoprotein</fullName>
    </submittedName>
</protein>
<dbReference type="InterPro" id="IPR011990">
    <property type="entry name" value="TPR-like_helical_dom_sf"/>
</dbReference>
<evidence type="ECO:0000313" key="2">
    <source>
        <dbReference type="Proteomes" id="UP000263098"/>
    </source>
</evidence>
<keyword evidence="1" id="KW-0449">Lipoprotein</keyword>
<name>A0A3D2SGY6_9BACE</name>
<dbReference type="InterPro" id="IPR041662">
    <property type="entry name" value="SusD-like_2"/>
</dbReference>
<evidence type="ECO:0000313" key="1">
    <source>
        <dbReference type="EMBL" id="HCK24651.1"/>
    </source>
</evidence>
<dbReference type="SUPFAM" id="SSF48452">
    <property type="entry name" value="TPR-like"/>
    <property type="match status" value="1"/>
</dbReference>
<dbReference type="Gene3D" id="1.25.40.390">
    <property type="match status" value="1"/>
</dbReference>
<sequence>MKKILLLTSIVLGLTSCNLDVNTDPNYPSEVSPSLLLPSAQNFIAATVGDGMYNYAGFFSQYFDQMPEANQYNQIAEYDFTESDQIIDRSYRNLYAGALMDLNKVLQHEESTSGDKYAATILRAFCFQLLVDNMDKTPYSESLLGSSNSMPVWDNGKDVYTGILQEMDAAEEALGSSTMSSNDLLLGKNLKQWKGFANALRLRMYLRFIDANEDVAGYTAKLKTLVDAGEFFTGDIKYDVFTDETNKRNPWYATNKVELANNHVAGYAITTYLTSTSDPRISYNFVKAANSGSYAGELPGSKQVLASKKNADYSALNYYATKPVYFFTQSELQFLLAESYLRFYNDATRAKTAYEAGIDADFAARNLSNASQMYGTGGTVAWSSVTTQAAQLELIYMQKWVALCYMDHMEAWSEIRRTDCPKWSAKTASEINADPTIYTAGDLIKPMRNGLGTGVVKRMFFPLSARQLNKNTPAAVEITTPVWWDVK</sequence>
<dbReference type="PROSITE" id="PS51257">
    <property type="entry name" value="PROKAR_LIPOPROTEIN"/>
    <property type="match status" value="1"/>
</dbReference>
<reference evidence="1 2" key="1">
    <citation type="journal article" date="2018" name="Nat. Biotechnol.">
        <title>A standardized bacterial taxonomy based on genome phylogeny substantially revises the tree of life.</title>
        <authorList>
            <person name="Parks D.H."/>
            <person name="Chuvochina M."/>
            <person name="Waite D.W."/>
            <person name="Rinke C."/>
            <person name="Skarshewski A."/>
            <person name="Chaumeil P.A."/>
            <person name="Hugenholtz P."/>
        </authorList>
    </citation>
    <scope>NUCLEOTIDE SEQUENCE [LARGE SCALE GENOMIC DNA]</scope>
    <source>
        <strain evidence="1">UBA9667</strain>
    </source>
</reference>
<comment type="caution">
    <text evidence="1">The sequence shown here is derived from an EMBL/GenBank/DDBJ whole genome shotgun (WGS) entry which is preliminary data.</text>
</comment>
<dbReference type="Pfam" id="PF12771">
    <property type="entry name" value="SusD-like_2"/>
    <property type="match status" value="1"/>
</dbReference>